<reference evidence="1 2" key="1">
    <citation type="journal article" date="2016" name="Appl. Microbiol. Biotechnol.">
        <title>Adhesion of the genome-sequenced Lactococcus lactis subsp. cremoris IBB477 strain is mediated by specific molecular determinants.</title>
        <authorList>
            <person name="Radziwill-Bienkowska J.M."/>
            <person name="Le D.T."/>
            <person name="Szczesny P."/>
            <person name="Duviau M.P."/>
            <person name="Aleksandrzak-Piekarczyk T."/>
            <person name="Loubiere P."/>
            <person name="Mercier-Bonin M."/>
            <person name="Bardowski J.K."/>
            <person name="Kowalczyk M."/>
        </authorList>
    </citation>
    <scope>NUCLEOTIDE SEQUENCE [LARGE SCALE GENOMIC DNA]</scope>
    <source>
        <strain evidence="1 2">IBB477</strain>
    </source>
</reference>
<dbReference type="AlphaFoldDB" id="A0A1E7G380"/>
<dbReference type="Proteomes" id="UP000176236">
    <property type="component" value="Chromosome"/>
</dbReference>
<dbReference type="EMBL" id="JMMZ01000028">
    <property type="protein sequence ID" value="OEU39242.1"/>
    <property type="molecule type" value="Genomic_DNA"/>
</dbReference>
<accession>A0A1E7G380</accession>
<organism evidence="1 2">
    <name type="scientific">Lactococcus cremoris subsp. cremoris IBB477</name>
    <dbReference type="NCBI Taxonomy" id="1449093"/>
    <lineage>
        <taxon>Bacteria</taxon>
        <taxon>Bacillati</taxon>
        <taxon>Bacillota</taxon>
        <taxon>Bacilli</taxon>
        <taxon>Lactobacillales</taxon>
        <taxon>Streptococcaceae</taxon>
        <taxon>Lactococcus</taxon>
        <taxon>Lactococcus cremoris subsp. cremoris</taxon>
    </lineage>
</organism>
<protein>
    <submittedName>
        <fullName evidence="1">Uncharacterized protein</fullName>
    </submittedName>
</protein>
<evidence type="ECO:0000313" key="2">
    <source>
        <dbReference type="Proteomes" id="UP000176236"/>
    </source>
</evidence>
<comment type="caution">
    <text evidence="1">The sequence shown here is derived from an EMBL/GenBank/DDBJ whole genome shotgun (WGS) entry which is preliminary data.</text>
</comment>
<sequence length="110" mass="13130">MPHREEQEVVLIYKPIYLRRYQTYSQLFLWKVVNKKVNVSRKYFDDTKAMARNYYLNGSCDINGTSGTSVQILGRFNFISQLEKYNNKIYFKNMAKVISEILLITFLLQK</sequence>
<name>A0A1E7G380_LACLC</name>
<dbReference type="RefSeq" id="WP_046125014.1">
    <property type="nucleotide sequence ID" value="NZ_CM007353.1"/>
</dbReference>
<gene>
    <name evidence="1" type="ORF">AJ89_09915</name>
</gene>
<evidence type="ECO:0000313" key="1">
    <source>
        <dbReference type="EMBL" id="OEU39242.1"/>
    </source>
</evidence>
<proteinExistence type="predicted"/>